<evidence type="ECO:0000313" key="1">
    <source>
        <dbReference type="EMBL" id="GGX73739.1"/>
    </source>
</evidence>
<comment type="caution">
    <text evidence="1">The sequence shown here is derived from an EMBL/GenBank/DDBJ whole genome shotgun (WGS) entry which is preliminary data.</text>
</comment>
<dbReference type="AlphaFoldDB" id="A0A918KTH7"/>
<reference evidence="1" key="1">
    <citation type="journal article" date="2014" name="Int. J. Syst. Evol. Microbiol.">
        <title>Complete genome sequence of Corynebacterium casei LMG S-19264T (=DSM 44701T), isolated from a smear-ripened cheese.</title>
        <authorList>
            <consortium name="US DOE Joint Genome Institute (JGI-PGF)"/>
            <person name="Walter F."/>
            <person name="Albersmeier A."/>
            <person name="Kalinowski J."/>
            <person name="Ruckert C."/>
        </authorList>
    </citation>
    <scope>NUCLEOTIDE SEQUENCE</scope>
    <source>
        <strain evidence="1">KCTC 22169</strain>
    </source>
</reference>
<gene>
    <name evidence="1" type="ORF">GCM10007392_46530</name>
</gene>
<accession>A0A918KTH7</accession>
<keyword evidence="2" id="KW-1185">Reference proteome</keyword>
<dbReference type="Proteomes" id="UP000626148">
    <property type="component" value="Unassembled WGS sequence"/>
</dbReference>
<name>A0A918KTH7_9GAMM</name>
<reference evidence="1" key="2">
    <citation type="submission" date="2020-09" db="EMBL/GenBank/DDBJ databases">
        <authorList>
            <person name="Sun Q."/>
            <person name="Kim S."/>
        </authorList>
    </citation>
    <scope>NUCLEOTIDE SEQUENCE</scope>
    <source>
        <strain evidence="1">KCTC 22169</strain>
    </source>
</reference>
<dbReference type="EMBL" id="BMXR01000017">
    <property type="protein sequence ID" value="GGX73739.1"/>
    <property type="molecule type" value="Genomic_DNA"/>
</dbReference>
<proteinExistence type="predicted"/>
<evidence type="ECO:0000313" key="2">
    <source>
        <dbReference type="Proteomes" id="UP000626148"/>
    </source>
</evidence>
<protein>
    <submittedName>
        <fullName evidence="1">Uncharacterized protein</fullName>
    </submittedName>
</protein>
<organism evidence="1 2">
    <name type="scientific">Saccharospirillum salsuginis</name>
    <dbReference type="NCBI Taxonomy" id="418750"/>
    <lineage>
        <taxon>Bacteria</taxon>
        <taxon>Pseudomonadati</taxon>
        <taxon>Pseudomonadota</taxon>
        <taxon>Gammaproteobacteria</taxon>
        <taxon>Oceanospirillales</taxon>
        <taxon>Saccharospirillaceae</taxon>
        <taxon>Saccharospirillum</taxon>
    </lineage>
</organism>
<sequence length="161" mass="17804">MSQACEGSTDIPPHLSTQFEPVTDPALLNEALGAPNEGELCQGQVYVALEETRIQIYRAWNSTNPGSRLGNWWAFDKPSGRVADYREDYEICYQWSPLDKMVSCTLTPGTKVVVGNGQSAQCSQYLTYPVSAEQQVYIDEAAEAVANCADYDGMFSWEAVE</sequence>